<dbReference type="SUPFAM" id="SSF47226">
    <property type="entry name" value="Histidine-containing phosphotransfer domain, HPT domain"/>
    <property type="match status" value="1"/>
</dbReference>
<dbReference type="AlphaFoldDB" id="A0A495E6Z2"/>
<organism evidence="1 2">
    <name type="scientific">Arthrobacter oryzae</name>
    <dbReference type="NCBI Taxonomy" id="409290"/>
    <lineage>
        <taxon>Bacteria</taxon>
        <taxon>Bacillati</taxon>
        <taxon>Actinomycetota</taxon>
        <taxon>Actinomycetes</taxon>
        <taxon>Micrococcales</taxon>
        <taxon>Micrococcaceae</taxon>
        <taxon>Arthrobacter</taxon>
    </lineage>
</organism>
<protein>
    <recommendedName>
        <fullName evidence="3">Hpt domain-containing protein</fullName>
    </recommendedName>
</protein>
<dbReference type="Gene3D" id="1.20.120.160">
    <property type="entry name" value="HPT domain"/>
    <property type="match status" value="1"/>
</dbReference>
<evidence type="ECO:0000313" key="2">
    <source>
        <dbReference type="Proteomes" id="UP000276055"/>
    </source>
</evidence>
<dbReference type="OrthoDB" id="9952343at2"/>
<sequence length="118" mass="12044">MIADGVILDSGQIDRLAAELESRSTAVGFVSRFLQRLPDSLACVHRSLLEGKSEGALTAILSVATSAATAGAVQLEGHSRAVEHSIRAGDLGAARAAAGILDANAADFARHASALFSC</sequence>
<gene>
    <name evidence="1" type="ORF">C8D78_3791</name>
</gene>
<name>A0A495E6Z2_9MICC</name>
<proteinExistence type="predicted"/>
<dbReference type="Proteomes" id="UP000276055">
    <property type="component" value="Unassembled WGS sequence"/>
</dbReference>
<dbReference type="EMBL" id="RBIR01000012">
    <property type="protein sequence ID" value="RKR12684.1"/>
    <property type="molecule type" value="Genomic_DNA"/>
</dbReference>
<dbReference type="RefSeq" id="WP_120955366.1">
    <property type="nucleotide sequence ID" value="NZ_RBIR01000012.1"/>
</dbReference>
<comment type="caution">
    <text evidence="1">The sequence shown here is derived from an EMBL/GenBank/DDBJ whole genome shotgun (WGS) entry which is preliminary data.</text>
</comment>
<accession>A0A495E6Z2</accession>
<dbReference type="GO" id="GO:0000160">
    <property type="term" value="P:phosphorelay signal transduction system"/>
    <property type="evidence" value="ECO:0007669"/>
    <property type="project" value="InterPro"/>
</dbReference>
<evidence type="ECO:0008006" key="3">
    <source>
        <dbReference type="Google" id="ProtNLM"/>
    </source>
</evidence>
<dbReference type="InterPro" id="IPR036641">
    <property type="entry name" value="HPT_dom_sf"/>
</dbReference>
<reference evidence="1 2" key="1">
    <citation type="submission" date="2018-10" db="EMBL/GenBank/DDBJ databases">
        <title>Genomic Encyclopedia of Type Strains, Phase IV (KMG-IV): sequencing the most valuable type-strain genomes for metagenomic binning, comparative biology and taxonomic classification.</title>
        <authorList>
            <person name="Goeker M."/>
        </authorList>
    </citation>
    <scope>NUCLEOTIDE SEQUENCE [LARGE SCALE GENOMIC DNA]</scope>
    <source>
        <strain evidence="1 2">DSM 25586</strain>
    </source>
</reference>
<evidence type="ECO:0000313" key="1">
    <source>
        <dbReference type="EMBL" id="RKR12684.1"/>
    </source>
</evidence>